<dbReference type="PROSITE" id="PS01091">
    <property type="entry name" value="TATD_3"/>
    <property type="match status" value="1"/>
</dbReference>
<dbReference type="InterPro" id="IPR001130">
    <property type="entry name" value="TatD-like"/>
</dbReference>
<dbReference type="EC" id="3.1.21.-" evidence="5"/>
<dbReference type="PANTHER" id="PTHR46124">
    <property type="entry name" value="D-AMINOACYL-TRNA DEACYLASE"/>
    <property type="match status" value="1"/>
</dbReference>
<protein>
    <submittedName>
        <fullName evidence="5">Uncharacterized deoxyribonuclease yabD</fullName>
        <ecNumber evidence="5">3.1.21.-</ecNumber>
    </submittedName>
</protein>
<dbReference type="AlphaFoldDB" id="I4EF13"/>
<dbReference type="FunFam" id="3.20.20.140:FF:000005">
    <property type="entry name" value="TatD family hydrolase"/>
    <property type="match status" value="1"/>
</dbReference>
<keyword evidence="2 4" id="KW-0479">Metal-binding</keyword>
<dbReference type="InterPro" id="IPR018228">
    <property type="entry name" value="DNase_TatD-rel_CS"/>
</dbReference>
<dbReference type="GO" id="GO:0016788">
    <property type="term" value="F:hydrolase activity, acting on ester bonds"/>
    <property type="evidence" value="ECO:0007669"/>
    <property type="project" value="InterPro"/>
</dbReference>
<keyword evidence="3 5" id="KW-0378">Hydrolase</keyword>
<feature type="binding site" evidence="4">
    <location>
        <position position="8"/>
    </location>
    <ligand>
        <name>a divalent metal cation</name>
        <dbReference type="ChEBI" id="CHEBI:60240"/>
        <label>1</label>
    </ligand>
</feature>
<sequence length="264" mass="29422">MIRLIDTHCHVDLDAFDADREAMLERAREVGVDRFIVVGFAPERWEPALALHARVPGAYAAVGLHPTEAERFSDEIQADLRRLTAECDICAVGEIGIDYHWKTASPEAQRHAFEWQIALARERGLPFIVHQREAAADVLDVLRSTNPPHRGVMHCFTEDLEYAKQCLDLGMCLGLGGAVTFKKARALHEVARQVPLDRIVLETDSPFMTPSPHRGERNEPARLRLIAERIAALRDISVEEVAAVTTANAERLFRLGPATPERGG</sequence>
<dbReference type="GO" id="GO:0005829">
    <property type="term" value="C:cytosol"/>
    <property type="evidence" value="ECO:0007669"/>
    <property type="project" value="TreeGrafter"/>
</dbReference>
<evidence type="ECO:0000256" key="4">
    <source>
        <dbReference type="PIRSR" id="PIRSR005902-1"/>
    </source>
</evidence>
<name>I4EF13_9BACT</name>
<dbReference type="NCBIfam" id="TIGR00010">
    <property type="entry name" value="YchF/TatD family DNA exonuclease"/>
    <property type="match status" value="1"/>
</dbReference>
<dbReference type="RefSeq" id="WP_008476288.1">
    <property type="nucleotide sequence ID" value="NZ_CAGS01000132.1"/>
</dbReference>
<dbReference type="Pfam" id="PF01026">
    <property type="entry name" value="TatD_DNase"/>
    <property type="match status" value="1"/>
</dbReference>
<proteinExistence type="inferred from homology"/>
<evidence type="ECO:0000313" key="6">
    <source>
        <dbReference type="Proteomes" id="UP000004221"/>
    </source>
</evidence>
<dbReference type="Gene3D" id="3.20.20.140">
    <property type="entry name" value="Metal-dependent hydrolases"/>
    <property type="match status" value="1"/>
</dbReference>
<dbReference type="SUPFAM" id="SSF51556">
    <property type="entry name" value="Metallo-dependent hydrolases"/>
    <property type="match status" value="1"/>
</dbReference>
<dbReference type="GO" id="GO:0046872">
    <property type="term" value="F:metal ion binding"/>
    <property type="evidence" value="ECO:0007669"/>
    <property type="project" value="UniProtKB-KW"/>
</dbReference>
<evidence type="ECO:0000256" key="1">
    <source>
        <dbReference type="ARBA" id="ARBA00009275"/>
    </source>
</evidence>
<comment type="caution">
    <text evidence="5">The sequence shown here is derived from an EMBL/GenBank/DDBJ whole genome shotgun (WGS) entry which is preliminary data.</text>
</comment>
<evidence type="ECO:0000256" key="3">
    <source>
        <dbReference type="ARBA" id="ARBA00022801"/>
    </source>
</evidence>
<feature type="binding site" evidence="4">
    <location>
        <position position="204"/>
    </location>
    <ligand>
        <name>a divalent metal cation</name>
        <dbReference type="ChEBI" id="CHEBI:60240"/>
        <label>1</label>
    </ligand>
</feature>
<accession>I4EF13</accession>
<dbReference type="PANTHER" id="PTHR46124:SF2">
    <property type="entry name" value="D-AMINOACYL-TRNA DEACYLASE"/>
    <property type="match status" value="1"/>
</dbReference>
<feature type="binding site" evidence="4">
    <location>
        <position position="154"/>
    </location>
    <ligand>
        <name>a divalent metal cation</name>
        <dbReference type="ChEBI" id="CHEBI:60240"/>
        <label>2</label>
    </ligand>
</feature>
<reference evidence="5 6" key="1">
    <citation type="journal article" date="2012" name="ISME J.">
        <title>Nitrification expanded: discovery, physiology and genomics of a nitrite-oxidizing bacterium from the phylum Chloroflexi.</title>
        <authorList>
            <person name="Sorokin D.Y."/>
            <person name="Lucker S."/>
            <person name="Vejmelkova D."/>
            <person name="Kostrikina N.A."/>
            <person name="Kleerebezem R."/>
            <person name="Rijpstra W.I."/>
            <person name="Damste J.S."/>
            <person name="Le Paslier D."/>
            <person name="Muyzer G."/>
            <person name="Wagner M."/>
            <person name="van Loosdrecht M.C."/>
            <person name="Daims H."/>
        </authorList>
    </citation>
    <scope>NUCLEOTIDE SEQUENCE [LARGE SCALE GENOMIC DNA]</scope>
    <source>
        <strain evidence="6">none</strain>
    </source>
</reference>
<dbReference type="PROSITE" id="PS01137">
    <property type="entry name" value="TATD_1"/>
    <property type="match status" value="1"/>
</dbReference>
<dbReference type="InterPro" id="IPR015991">
    <property type="entry name" value="TatD/YcfH-like"/>
</dbReference>
<feature type="binding site" evidence="4">
    <location>
        <position position="10"/>
    </location>
    <ligand>
        <name>a divalent metal cation</name>
        <dbReference type="ChEBI" id="CHEBI:60240"/>
        <label>1</label>
    </ligand>
</feature>
<feature type="binding site" evidence="4">
    <location>
        <position position="130"/>
    </location>
    <ligand>
        <name>a divalent metal cation</name>
        <dbReference type="ChEBI" id="CHEBI:60240"/>
        <label>2</label>
    </ligand>
</feature>
<keyword evidence="6" id="KW-1185">Reference proteome</keyword>
<comment type="similarity">
    <text evidence="1">Belongs to the metallo-dependent hydrolases superfamily. TatD-type hydrolase family.</text>
</comment>
<dbReference type="EMBL" id="CAGS01000132">
    <property type="protein sequence ID" value="CCF83275.1"/>
    <property type="molecule type" value="Genomic_DNA"/>
</dbReference>
<feature type="binding site" evidence="4">
    <location>
        <position position="94"/>
    </location>
    <ligand>
        <name>a divalent metal cation</name>
        <dbReference type="ChEBI" id="CHEBI:60240"/>
        <label>1</label>
    </ligand>
</feature>
<evidence type="ECO:0000256" key="2">
    <source>
        <dbReference type="ARBA" id="ARBA00022723"/>
    </source>
</evidence>
<dbReference type="GO" id="GO:0004536">
    <property type="term" value="F:DNA nuclease activity"/>
    <property type="evidence" value="ECO:0007669"/>
    <property type="project" value="InterPro"/>
</dbReference>
<dbReference type="CDD" id="cd01310">
    <property type="entry name" value="TatD_DNAse"/>
    <property type="match status" value="1"/>
</dbReference>
<organism evidence="5 6">
    <name type="scientific">Nitrolancea hollandica Lb</name>
    <dbReference type="NCBI Taxonomy" id="1129897"/>
    <lineage>
        <taxon>Bacteria</taxon>
        <taxon>Pseudomonadati</taxon>
        <taxon>Thermomicrobiota</taxon>
        <taxon>Thermomicrobia</taxon>
        <taxon>Sphaerobacterales</taxon>
        <taxon>Sphaerobacterineae</taxon>
        <taxon>Sphaerobacteraceae</taxon>
        <taxon>Nitrolancea</taxon>
    </lineage>
</organism>
<evidence type="ECO:0000313" key="5">
    <source>
        <dbReference type="EMBL" id="CCF83275.1"/>
    </source>
</evidence>
<dbReference type="Proteomes" id="UP000004221">
    <property type="component" value="Unassembled WGS sequence"/>
</dbReference>
<dbReference type="InterPro" id="IPR032466">
    <property type="entry name" value="Metal_Hydrolase"/>
</dbReference>
<dbReference type="PIRSF" id="PIRSF005902">
    <property type="entry name" value="DNase_TatD"/>
    <property type="match status" value="1"/>
</dbReference>
<gene>
    <name evidence="5" type="primary">yabD</name>
    <name evidence="5" type="ORF">NITHO_2170003</name>
</gene>